<keyword evidence="3 10" id="KW-0328">Glycosyltransferase</keyword>
<evidence type="ECO:0000256" key="1">
    <source>
        <dbReference type="ARBA" id="ARBA00004323"/>
    </source>
</evidence>
<dbReference type="InterPro" id="IPR002659">
    <property type="entry name" value="Glyco_trans_31"/>
</dbReference>
<dbReference type="AlphaFoldDB" id="A0A183G498"/>
<dbReference type="GO" id="GO:0006493">
    <property type="term" value="P:protein O-linked glycosylation"/>
    <property type="evidence" value="ECO:0007669"/>
    <property type="project" value="TreeGrafter"/>
</dbReference>
<gene>
    <name evidence="11" type="ORF">HPBE_LOCUS16322</name>
</gene>
<evidence type="ECO:0000256" key="4">
    <source>
        <dbReference type="ARBA" id="ARBA00022679"/>
    </source>
</evidence>
<evidence type="ECO:0000256" key="6">
    <source>
        <dbReference type="ARBA" id="ARBA00022968"/>
    </source>
</evidence>
<keyword evidence="12" id="KW-1185">Reference proteome</keyword>
<comment type="similarity">
    <text evidence="2 10">Belongs to the glycosyltransferase 31 family.</text>
</comment>
<evidence type="ECO:0000256" key="8">
    <source>
        <dbReference type="ARBA" id="ARBA00023034"/>
    </source>
</evidence>
<evidence type="ECO:0000256" key="2">
    <source>
        <dbReference type="ARBA" id="ARBA00008661"/>
    </source>
</evidence>
<keyword evidence="4" id="KW-0808">Transferase</keyword>
<evidence type="ECO:0000256" key="9">
    <source>
        <dbReference type="ARBA" id="ARBA00023136"/>
    </source>
</evidence>
<dbReference type="PANTHER" id="PTHR11214">
    <property type="entry name" value="BETA-1,3-N-ACETYLGLUCOSAMINYLTRANSFERASE"/>
    <property type="match status" value="1"/>
</dbReference>
<evidence type="ECO:0000256" key="7">
    <source>
        <dbReference type="ARBA" id="ARBA00022989"/>
    </source>
</evidence>
<dbReference type="PANTHER" id="PTHR11214:SF3">
    <property type="entry name" value="BETA-1,3-GALACTOSYLTRANSFERASE 6"/>
    <property type="match status" value="1"/>
</dbReference>
<evidence type="ECO:0000313" key="11">
    <source>
        <dbReference type="EMBL" id="VDP05564.1"/>
    </source>
</evidence>
<evidence type="ECO:0000256" key="3">
    <source>
        <dbReference type="ARBA" id="ARBA00022676"/>
    </source>
</evidence>
<dbReference type="GO" id="GO:0000139">
    <property type="term" value="C:Golgi membrane"/>
    <property type="evidence" value="ECO:0007669"/>
    <property type="project" value="UniProtKB-SubCell"/>
</dbReference>
<keyword evidence="8 10" id="KW-0333">Golgi apparatus</keyword>
<organism evidence="12 13">
    <name type="scientific">Heligmosomoides polygyrus</name>
    <name type="common">Parasitic roundworm</name>
    <dbReference type="NCBI Taxonomy" id="6339"/>
    <lineage>
        <taxon>Eukaryota</taxon>
        <taxon>Metazoa</taxon>
        <taxon>Ecdysozoa</taxon>
        <taxon>Nematoda</taxon>
        <taxon>Chromadorea</taxon>
        <taxon>Rhabditida</taxon>
        <taxon>Rhabditina</taxon>
        <taxon>Rhabditomorpha</taxon>
        <taxon>Strongyloidea</taxon>
        <taxon>Heligmosomidae</taxon>
        <taxon>Heligmosomoides</taxon>
    </lineage>
</organism>
<reference evidence="13" key="2">
    <citation type="submission" date="2019-09" db="UniProtKB">
        <authorList>
            <consortium name="WormBaseParasite"/>
        </authorList>
    </citation>
    <scope>IDENTIFICATION</scope>
</reference>
<accession>A0A3P8BJM6</accession>
<dbReference type="GO" id="GO:0016758">
    <property type="term" value="F:hexosyltransferase activity"/>
    <property type="evidence" value="ECO:0007669"/>
    <property type="project" value="InterPro"/>
</dbReference>
<feature type="transmembrane region" description="Helical" evidence="10">
    <location>
        <begin position="212"/>
        <end position="234"/>
    </location>
</feature>
<keyword evidence="9 10" id="KW-0472">Membrane</keyword>
<protein>
    <recommendedName>
        <fullName evidence="10">Hexosyltransferase</fullName>
        <ecNumber evidence="10">2.4.1.-</ecNumber>
    </recommendedName>
</protein>
<evidence type="ECO:0000313" key="12">
    <source>
        <dbReference type="Proteomes" id="UP000050761"/>
    </source>
</evidence>
<dbReference type="Pfam" id="PF01762">
    <property type="entry name" value="Galactosyl_T"/>
    <property type="match status" value="1"/>
</dbReference>
<reference evidence="11 12" key="1">
    <citation type="submission" date="2018-11" db="EMBL/GenBank/DDBJ databases">
        <authorList>
            <consortium name="Pathogen Informatics"/>
        </authorList>
    </citation>
    <scope>NUCLEOTIDE SEQUENCE [LARGE SCALE GENOMIC DNA]</scope>
</reference>
<evidence type="ECO:0000256" key="10">
    <source>
        <dbReference type="RuleBase" id="RU363063"/>
    </source>
</evidence>
<accession>A0A183G498</accession>
<dbReference type="Proteomes" id="UP000050761">
    <property type="component" value="Unassembled WGS sequence"/>
</dbReference>
<evidence type="ECO:0000313" key="13">
    <source>
        <dbReference type="WBParaSite" id="HPBE_0001632301-mRNA-1"/>
    </source>
</evidence>
<comment type="subcellular location">
    <subcellularLocation>
        <location evidence="1 10">Golgi apparatus membrane</location>
        <topology evidence="1 10">Single-pass type II membrane protein</topology>
    </subcellularLocation>
</comment>
<sequence length="238" mass="27408">MKQRLYPLRCDPLAAEASRAYKAAELNGYVAVFFVSSAPKSEKEMAILRSEHEDYGDLLVTSLEESYENLVLKVYAMMNFFLKHCSKSASLIKTDDDVSIHLDRMLEKWKHLDDSKIFCRLWRGHEPLRDPASKWYISRKLWPRKTYPDYCDGPFYVIRRAAVKAMLEVASHFKPFPMEVKLLGIFLPLDPHAAVSEAELCSSFCVRIHVCINTVIVVFSVWLIALLLILAKLYTQIA</sequence>
<keyword evidence="7 10" id="KW-1133">Transmembrane helix</keyword>
<keyword evidence="5 10" id="KW-0812">Transmembrane</keyword>
<dbReference type="EC" id="2.4.1.-" evidence="10"/>
<dbReference type="EMBL" id="UZAH01029353">
    <property type="protein sequence ID" value="VDP05564.1"/>
    <property type="molecule type" value="Genomic_DNA"/>
</dbReference>
<evidence type="ECO:0000256" key="5">
    <source>
        <dbReference type="ARBA" id="ARBA00022692"/>
    </source>
</evidence>
<name>A0A183G498_HELPZ</name>
<dbReference type="OrthoDB" id="6355886at2759"/>
<dbReference type="WBParaSite" id="HPBE_0001632301-mRNA-1">
    <property type="protein sequence ID" value="HPBE_0001632301-mRNA-1"/>
    <property type="gene ID" value="HPBE_0001632301"/>
</dbReference>
<keyword evidence="6 10" id="KW-0735">Signal-anchor</keyword>
<dbReference type="Gene3D" id="3.90.550.50">
    <property type="match status" value="1"/>
</dbReference>
<proteinExistence type="inferred from homology"/>